<dbReference type="InterPro" id="IPR025877">
    <property type="entry name" value="MobA-like_NTP_Trfase"/>
</dbReference>
<keyword evidence="3" id="KW-0548">Nucleotidyltransferase</keyword>
<keyword evidence="1" id="KW-0460">Magnesium</keyword>
<feature type="domain" description="MobA-like NTP transferase" evidence="2">
    <location>
        <begin position="4"/>
        <end position="162"/>
    </location>
</feature>
<evidence type="ECO:0000256" key="1">
    <source>
        <dbReference type="ARBA" id="ARBA00022842"/>
    </source>
</evidence>
<dbReference type="CDD" id="cd04182">
    <property type="entry name" value="GT_2_like_f"/>
    <property type="match status" value="1"/>
</dbReference>
<dbReference type="Pfam" id="PF12804">
    <property type="entry name" value="NTP_transf_3"/>
    <property type="match status" value="1"/>
</dbReference>
<keyword evidence="3" id="KW-0808">Transferase</keyword>
<reference evidence="3 4" key="1">
    <citation type="submission" date="2016-10" db="EMBL/GenBank/DDBJ databases">
        <authorList>
            <person name="de Groot N.N."/>
        </authorList>
    </citation>
    <scope>NUCLEOTIDE SEQUENCE [LARGE SCALE GENOMIC DNA]</scope>
    <source>
        <strain evidence="3 4">DSM 5885</strain>
    </source>
</reference>
<dbReference type="EMBL" id="FNCY01000001">
    <property type="protein sequence ID" value="SDG76281.1"/>
    <property type="molecule type" value="Genomic_DNA"/>
</dbReference>
<organism evidence="3 4">
    <name type="scientific">Propionivibrio dicarboxylicus</name>
    <dbReference type="NCBI Taxonomy" id="83767"/>
    <lineage>
        <taxon>Bacteria</taxon>
        <taxon>Pseudomonadati</taxon>
        <taxon>Pseudomonadota</taxon>
        <taxon>Betaproteobacteria</taxon>
        <taxon>Rhodocyclales</taxon>
        <taxon>Rhodocyclaceae</taxon>
        <taxon>Propionivibrio</taxon>
    </lineage>
</organism>
<dbReference type="GO" id="GO:0016779">
    <property type="term" value="F:nucleotidyltransferase activity"/>
    <property type="evidence" value="ECO:0007669"/>
    <property type="project" value="UniProtKB-KW"/>
</dbReference>
<gene>
    <name evidence="3" type="ORF">SAMN05660652_00655</name>
</gene>
<dbReference type="InterPro" id="IPR029044">
    <property type="entry name" value="Nucleotide-diphossugar_trans"/>
</dbReference>
<proteinExistence type="predicted"/>
<dbReference type="STRING" id="83767.SAMN05660652_00655"/>
<dbReference type="AlphaFoldDB" id="A0A1G7WWH8"/>
<keyword evidence="4" id="KW-1185">Reference proteome</keyword>
<dbReference type="Gene3D" id="3.90.550.10">
    <property type="entry name" value="Spore Coat Polysaccharide Biosynthesis Protein SpsA, Chain A"/>
    <property type="match status" value="1"/>
</dbReference>
<dbReference type="PANTHER" id="PTHR43777">
    <property type="entry name" value="MOLYBDENUM COFACTOR CYTIDYLYLTRANSFERASE"/>
    <property type="match status" value="1"/>
</dbReference>
<name>A0A1G7WWH8_9RHOO</name>
<dbReference type="OrthoDB" id="5298793at2"/>
<accession>A0A1G7WWH8</accession>
<evidence type="ECO:0000259" key="2">
    <source>
        <dbReference type="Pfam" id="PF12804"/>
    </source>
</evidence>
<dbReference type="PANTHER" id="PTHR43777:SF1">
    <property type="entry name" value="MOLYBDENUM COFACTOR CYTIDYLYLTRANSFERASE"/>
    <property type="match status" value="1"/>
</dbReference>
<dbReference type="Proteomes" id="UP000198607">
    <property type="component" value="Unassembled WGS sequence"/>
</dbReference>
<dbReference type="SUPFAM" id="SSF53448">
    <property type="entry name" value="Nucleotide-diphospho-sugar transferases"/>
    <property type="match status" value="1"/>
</dbReference>
<evidence type="ECO:0000313" key="4">
    <source>
        <dbReference type="Proteomes" id="UP000198607"/>
    </source>
</evidence>
<sequence length="199" mass="20540">MIVGILLAAGAGRRFGGDKLLAEVADGQCVAELSAARLAPAVDRMIAVVRPGDDALAKRLTQAGAEVRPCPTAHEGMGASLSFGVRQAPDADGWLIALADMPLVATDDIRRVADALRAGAAIALPVAGDRRGHPVGFSRQFLDELTALGGDAGARALLQRYAAAITPVPVADAGTWLDLDTADDLAALRQQTSAQSRKK</sequence>
<evidence type="ECO:0000313" key="3">
    <source>
        <dbReference type="EMBL" id="SDG76281.1"/>
    </source>
</evidence>
<protein>
    <submittedName>
        <fullName evidence="3">Molybdenum cofactor cytidylyltransferase</fullName>
    </submittedName>
</protein>